<evidence type="ECO:0000313" key="7">
    <source>
        <dbReference type="Proteomes" id="UP000179769"/>
    </source>
</evidence>
<keyword evidence="3" id="KW-0560">Oxidoreductase</keyword>
<dbReference type="SMART" id="SM01092">
    <property type="entry name" value="CO_deh_flav_C"/>
    <property type="match status" value="1"/>
</dbReference>
<evidence type="ECO:0000256" key="2">
    <source>
        <dbReference type="ARBA" id="ARBA00022827"/>
    </source>
</evidence>
<keyword evidence="7" id="KW-1185">Reference proteome</keyword>
<dbReference type="FunFam" id="3.30.465.10:FF:000017">
    <property type="entry name" value="Xanthine dehydrogenase, FAD binding subunit"/>
    <property type="match status" value="1"/>
</dbReference>
<dbReference type="RefSeq" id="WP_071065108.1">
    <property type="nucleotide sequence ID" value="NZ_MAXA01000226.1"/>
</dbReference>
<feature type="region of interest" description="Disordered" evidence="4">
    <location>
        <begin position="282"/>
        <end position="306"/>
    </location>
</feature>
<dbReference type="OrthoDB" id="9793944at2"/>
<dbReference type="Pfam" id="PF03450">
    <property type="entry name" value="CO_deh_flav_C"/>
    <property type="match status" value="1"/>
</dbReference>
<evidence type="ECO:0000256" key="4">
    <source>
        <dbReference type="SAM" id="MobiDB-lite"/>
    </source>
</evidence>
<dbReference type="InterPro" id="IPR016166">
    <property type="entry name" value="FAD-bd_PCMH"/>
</dbReference>
<dbReference type="EMBL" id="MAXA01000226">
    <property type="protein sequence ID" value="OHV26439.1"/>
    <property type="molecule type" value="Genomic_DNA"/>
</dbReference>
<dbReference type="PANTHER" id="PTHR42659:SF2">
    <property type="entry name" value="XANTHINE DEHYDROGENASE SUBUNIT C-RELATED"/>
    <property type="match status" value="1"/>
</dbReference>
<dbReference type="InterPro" id="IPR036683">
    <property type="entry name" value="CO_DH_flav_C_dom_sf"/>
</dbReference>
<proteinExistence type="predicted"/>
<dbReference type="InterPro" id="IPR005107">
    <property type="entry name" value="CO_DH_flav_C"/>
</dbReference>
<dbReference type="GO" id="GO:0071949">
    <property type="term" value="F:FAD binding"/>
    <property type="evidence" value="ECO:0007669"/>
    <property type="project" value="InterPro"/>
</dbReference>
<dbReference type="PROSITE" id="PS51387">
    <property type="entry name" value="FAD_PCMH"/>
    <property type="match status" value="1"/>
</dbReference>
<name>A0A1S1PYP4_9ACTN</name>
<comment type="caution">
    <text evidence="6">The sequence shown here is derived from an EMBL/GenBank/DDBJ whole genome shotgun (WGS) entry which is preliminary data.</text>
</comment>
<dbReference type="InterPro" id="IPR016167">
    <property type="entry name" value="FAD-bd_PCMH_sub1"/>
</dbReference>
<dbReference type="InterPro" id="IPR051312">
    <property type="entry name" value="Diverse_Substr_Oxidored"/>
</dbReference>
<dbReference type="InterPro" id="IPR036318">
    <property type="entry name" value="FAD-bd_PCMH-like_sf"/>
</dbReference>
<dbReference type="Gene3D" id="3.30.43.10">
    <property type="entry name" value="Uridine Diphospho-n-acetylenolpyruvylglucosamine Reductase, domain 2"/>
    <property type="match status" value="1"/>
</dbReference>
<keyword evidence="1" id="KW-0285">Flavoprotein</keyword>
<dbReference type="SUPFAM" id="SSF55447">
    <property type="entry name" value="CO dehydrogenase flavoprotein C-terminal domain-like"/>
    <property type="match status" value="1"/>
</dbReference>
<dbReference type="GO" id="GO:0016491">
    <property type="term" value="F:oxidoreductase activity"/>
    <property type="evidence" value="ECO:0007669"/>
    <property type="project" value="UniProtKB-KW"/>
</dbReference>
<sequence>MKAAAFDYHVPESVDAAVALLAELGDEAKVLAGGQSLVPVMAMRLGRPEHIVDVNRIEALAGATRSNGTLRVGALTRHRALETDVLIRDSVPLLARAAPHIGHFQIRNRGTVGGSLAHADSAAELPAVAVALDAEIEVRSTRGSRRIRAADFFVSIFMTALEPDELVTAVHLPVWGRGCGFAVAEFARRHGDFALAGAACGVQVDGGRIVRAAVGLIGMGSVPVRARLAEQTLTGADAHEVDLASIGRDAVAALDPPSDTHGSAAYRRHLGAQMTARALGRALAEAQGQERNPGQSQAQAEAGGTA</sequence>
<dbReference type="Gene3D" id="3.30.390.50">
    <property type="entry name" value="CO dehydrogenase flavoprotein, C-terminal domain"/>
    <property type="match status" value="1"/>
</dbReference>
<evidence type="ECO:0000313" key="6">
    <source>
        <dbReference type="EMBL" id="OHV26439.1"/>
    </source>
</evidence>
<reference evidence="7" key="1">
    <citation type="submission" date="2016-07" db="EMBL/GenBank/DDBJ databases">
        <title>Frankia sp. NRRL B-16219 Genome sequencing.</title>
        <authorList>
            <person name="Ghodhbane-Gtari F."/>
            <person name="Swanson E."/>
            <person name="Gueddou A."/>
            <person name="Louati M."/>
            <person name="Nouioui I."/>
            <person name="Hezbri K."/>
            <person name="Abebe-Akele F."/>
            <person name="Simpson S."/>
            <person name="Morris K."/>
            <person name="Thomas K."/>
            <person name="Gtari M."/>
            <person name="Tisa L.S."/>
        </authorList>
    </citation>
    <scope>NUCLEOTIDE SEQUENCE [LARGE SCALE GENOMIC DNA]</scope>
    <source>
        <strain evidence="7">NRRL B-16219</strain>
    </source>
</reference>
<feature type="domain" description="FAD-binding PCMH-type" evidence="5">
    <location>
        <begin position="1"/>
        <end position="177"/>
    </location>
</feature>
<evidence type="ECO:0000256" key="1">
    <source>
        <dbReference type="ARBA" id="ARBA00022630"/>
    </source>
</evidence>
<dbReference type="Gene3D" id="3.30.465.10">
    <property type="match status" value="1"/>
</dbReference>
<dbReference type="InterPro" id="IPR016169">
    <property type="entry name" value="FAD-bd_PCMH_sub2"/>
</dbReference>
<dbReference type="AlphaFoldDB" id="A0A1S1PYP4"/>
<dbReference type="PANTHER" id="PTHR42659">
    <property type="entry name" value="XANTHINE DEHYDROGENASE SUBUNIT C-RELATED"/>
    <property type="match status" value="1"/>
</dbReference>
<dbReference type="SUPFAM" id="SSF56176">
    <property type="entry name" value="FAD-binding/transporter-associated domain-like"/>
    <property type="match status" value="1"/>
</dbReference>
<keyword evidence="2" id="KW-0274">FAD</keyword>
<feature type="compositionally biased region" description="Polar residues" evidence="4">
    <location>
        <begin position="289"/>
        <end position="299"/>
    </location>
</feature>
<dbReference type="InterPro" id="IPR002346">
    <property type="entry name" value="Mopterin_DH_FAD-bd"/>
</dbReference>
<evidence type="ECO:0000259" key="5">
    <source>
        <dbReference type="PROSITE" id="PS51387"/>
    </source>
</evidence>
<dbReference type="Pfam" id="PF00941">
    <property type="entry name" value="FAD_binding_5"/>
    <property type="match status" value="1"/>
</dbReference>
<dbReference type="Proteomes" id="UP000179769">
    <property type="component" value="Unassembled WGS sequence"/>
</dbReference>
<accession>A0A1S1PYP4</accession>
<organism evidence="6 7">
    <name type="scientific">Parafrankia soli</name>
    <dbReference type="NCBI Taxonomy" id="2599596"/>
    <lineage>
        <taxon>Bacteria</taxon>
        <taxon>Bacillati</taxon>
        <taxon>Actinomycetota</taxon>
        <taxon>Actinomycetes</taxon>
        <taxon>Frankiales</taxon>
        <taxon>Frankiaceae</taxon>
        <taxon>Parafrankia</taxon>
    </lineage>
</organism>
<protein>
    <submittedName>
        <fullName evidence="6">Carbon monoxide dehydrogenase</fullName>
    </submittedName>
</protein>
<evidence type="ECO:0000256" key="3">
    <source>
        <dbReference type="ARBA" id="ARBA00023002"/>
    </source>
</evidence>
<gene>
    <name evidence="6" type="ORF">BBK14_21275</name>
</gene>